<evidence type="ECO:0000259" key="2">
    <source>
        <dbReference type="Pfam" id="PF06439"/>
    </source>
</evidence>
<organism evidence="3 4">
    <name type="scientific">Agaribacillus aureus</name>
    <dbReference type="NCBI Taxonomy" id="3051825"/>
    <lineage>
        <taxon>Bacteria</taxon>
        <taxon>Pseudomonadati</taxon>
        <taxon>Bacteroidota</taxon>
        <taxon>Cytophagia</taxon>
        <taxon>Cytophagales</taxon>
        <taxon>Splendidivirgaceae</taxon>
        <taxon>Agaribacillus</taxon>
    </lineage>
</organism>
<evidence type="ECO:0000256" key="1">
    <source>
        <dbReference type="SAM" id="SignalP"/>
    </source>
</evidence>
<proteinExistence type="predicted"/>
<dbReference type="Proteomes" id="UP001172083">
    <property type="component" value="Unassembled WGS sequence"/>
</dbReference>
<dbReference type="InterPro" id="IPR010496">
    <property type="entry name" value="AL/BT2_dom"/>
</dbReference>
<accession>A0ABT8L015</accession>
<gene>
    <name evidence="3" type="ORF">QQ020_01115</name>
</gene>
<comment type="caution">
    <text evidence="3">The sequence shown here is derived from an EMBL/GenBank/DDBJ whole genome shotgun (WGS) entry which is preliminary data.</text>
</comment>
<protein>
    <submittedName>
        <fullName evidence="3">DUF1080 domain-containing protein</fullName>
    </submittedName>
</protein>
<reference evidence="3" key="1">
    <citation type="submission" date="2023-06" db="EMBL/GenBank/DDBJ databases">
        <title>Genomic of Agaribacillus aureum.</title>
        <authorList>
            <person name="Wang G."/>
        </authorList>
    </citation>
    <scope>NUCLEOTIDE SEQUENCE</scope>
    <source>
        <strain evidence="3">BMA12</strain>
    </source>
</reference>
<evidence type="ECO:0000313" key="3">
    <source>
        <dbReference type="EMBL" id="MDN5210616.1"/>
    </source>
</evidence>
<feature type="domain" description="3-keto-alpha-glucoside-1,2-lyase/3-keto-2-hydroxy-glucal hydratase" evidence="2">
    <location>
        <begin position="31"/>
        <end position="273"/>
    </location>
</feature>
<dbReference type="Pfam" id="PF06439">
    <property type="entry name" value="3keto-disac_hyd"/>
    <property type="match status" value="1"/>
</dbReference>
<dbReference type="EMBL" id="JAUJEB010000001">
    <property type="protein sequence ID" value="MDN5210616.1"/>
    <property type="molecule type" value="Genomic_DNA"/>
</dbReference>
<name>A0ABT8L015_9BACT</name>
<feature type="chain" id="PRO_5047256893" evidence="1">
    <location>
        <begin position="24"/>
        <end position="302"/>
    </location>
</feature>
<dbReference type="Gene3D" id="2.60.120.560">
    <property type="entry name" value="Exo-inulinase, domain 1"/>
    <property type="match status" value="1"/>
</dbReference>
<feature type="signal peptide" evidence="1">
    <location>
        <begin position="1"/>
        <end position="23"/>
    </location>
</feature>
<evidence type="ECO:0000313" key="4">
    <source>
        <dbReference type="Proteomes" id="UP001172083"/>
    </source>
</evidence>
<sequence>MKHYSLLVIIFSLSTIFAYPAHAQSNRETEEWLALFNGKDLTGWDIKIAGSPLNENFKNTFIVKDGVLEVNYDEYERFNDEFGHLYYQKPYAYYKLRVEYRFTGEQLPGGASWNVRNSGVMVHSQSAASVELDQGFPVSIELQLLGGLGTKKRTTCNVCTPGTVVEMAGELNTQHCINSTSKTYHGDQWVTVEMLVLGDSVIQHVIDDEVVLSYEKPQIGGAFISKGMNGKDWEQFGITKREAWEAREGELLSAGYIALQAESHPIGFRKVELLNLEGCTDPAASNYKSYYVKSNNDSCKYD</sequence>
<keyword evidence="1" id="KW-0732">Signal</keyword>
<dbReference type="RefSeq" id="WP_346755959.1">
    <property type="nucleotide sequence ID" value="NZ_JAUJEB010000001.1"/>
</dbReference>
<keyword evidence="4" id="KW-1185">Reference proteome</keyword>